<dbReference type="Gene3D" id="1.10.10.10">
    <property type="entry name" value="Winged helix-like DNA-binding domain superfamily/Winged helix DNA-binding domain"/>
    <property type="match status" value="1"/>
</dbReference>
<organism evidence="1 2">
    <name type="scientific">Micromonospora craterilacus</name>
    <dbReference type="NCBI Taxonomy" id="1655439"/>
    <lineage>
        <taxon>Bacteria</taxon>
        <taxon>Bacillati</taxon>
        <taxon>Actinomycetota</taxon>
        <taxon>Actinomycetes</taxon>
        <taxon>Micromonosporales</taxon>
        <taxon>Micromonosporaceae</taxon>
        <taxon>Micromonospora</taxon>
    </lineage>
</organism>
<dbReference type="EMBL" id="POTY01000001">
    <property type="protein sequence ID" value="PZG24434.1"/>
    <property type="molecule type" value="Genomic_DNA"/>
</dbReference>
<reference evidence="1 2" key="1">
    <citation type="submission" date="2018-01" db="EMBL/GenBank/DDBJ databases">
        <title>Draft genome sequence of Jishengella sp. NA12.</title>
        <authorList>
            <person name="Sahin N."/>
            <person name="Ay H."/>
            <person name="Saygin H."/>
        </authorList>
    </citation>
    <scope>NUCLEOTIDE SEQUENCE [LARGE SCALE GENOMIC DNA]</scope>
    <source>
        <strain evidence="1 2">NA12</strain>
    </source>
</reference>
<evidence type="ECO:0000313" key="1">
    <source>
        <dbReference type="EMBL" id="PZG24434.1"/>
    </source>
</evidence>
<evidence type="ECO:0000313" key="2">
    <source>
        <dbReference type="Proteomes" id="UP000248924"/>
    </source>
</evidence>
<dbReference type="AlphaFoldDB" id="A0A2W2GCD2"/>
<dbReference type="InterPro" id="IPR007995">
    <property type="entry name" value="DUF742"/>
</dbReference>
<dbReference type="PANTHER" id="PTHR36221">
    <property type="entry name" value="DUF742 DOMAIN-CONTAINING PROTEIN"/>
    <property type="match status" value="1"/>
</dbReference>
<dbReference type="InterPro" id="IPR036388">
    <property type="entry name" value="WH-like_DNA-bd_sf"/>
</dbReference>
<gene>
    <name evidence="1" type="ORF">C1I95_00285</name>
</gene>
<keyword evidence="2" id="KW-1185">Reference proteome</keyword>
<dbReference type="OrthoDB" id="3217123at2"/>
<dbReference type="Proteomes" id="UP000248924">
    <property type="component" value="Unassembled WGS sequence"/>
</dbReference>
<comment type="caution">
    <text evidence="1">The sequence shown here is derived from an EMBL/GenBank/DDBJ whole genome shotgun (WGS) entry which is preliminary data.</text>
</comment>
<dbReference type="RefSeq" id="WP_111211720.1">
    <property type="nucleotide sequence ID" value="NZ_POTY01000001.1"/>
</dbReference>
<dbReference type="Pfam" id="PF05331">
    <property type="entry name" value="DUF742"/>
    <property type="match status" value="1"/>
</dbReference>
<protein>
    <submittedName>
        <fullName evidence="1">DUF742 domain-containing protein</fullName>
    </submittedName>
</protein>
<accession>A0A2W2GCD2</accession>
<proteinExistence type="predicted"/>
<name>A0A2W2GCD2_9ACTN</name>
<sequence>MTKPDADPRWIDEDAGPVVRPYAMTGGRAKPTNRFNVVALVFAARPAPPLEVWMVPEHTQIIDLCQRPLALAEVAAHLRLPLGTVNVLLDGLVARGLVQVTDPRPAATLPDDSVFEALIHGLRNL</sequence>
<dbReference type="PANTHER" id="PTHR36221:SF1">
    <property type="entry name" value="DUF742 DOMAIN-CONTAINING PROTEIN"/>
    <property type="match status" value="1"/>
</dbReference>